<feature type="domain" description="MYND-type" evidence="8">
    <location>
        <begin position="582"/>
        <end position="622"/>
    </location>
</feature>
<evidence type="ECO:0000313" key="10">
    <source>
        <dbReference type="EMBL" id="RWS11041.1"/>
    </source>
</evidence>
<dbReference type="SUPFAM" id="SSF144232">
    <property type="entry name" value="HIT/MYND zinc finger-like"/>
    <property type="match status" value="1"/>
</dbReference>
<dbReference type="InterPro" id="IPR050185">
    <property type="entry name" value="Ub_carboxyl-term_hydrolase"/>
</dbReference>
<keyword evidence="11" id="KW-1185">Reference proteome</keyword>
<dbReference type="PANTHER" id="PTHR21646">
    <property type="entry name" value="UBIQUITIN CARBOXYL-TERMINAL HYDROLASE"/>
    <property type="match status" value="1"/>
</dbReference>
<dbReference type="OrthoDB" id="265776at2759"/>
<dbReference type="PROSITE" id="PS00973">
    <property type="entry name" value="USP_2"/>
    <property type="match status" value="1"/>
</dbReference>
<evidence type="ECO:0000256" key="1">
    <source>
        <dbReference type="ARBA" id="ARBA00000707"/>
    </source>
</evidence>
<dbReference type="InterPro" id="IPR038765">
    <property type="entry name" value="Papain-like_cys_pep_sf"/>
</dbReference>
<dbReference type="Gene3D" id="6.10.140.2220">
    <property type="match status" value="1"/>
</dbReference>
<evidence type="ECO:0000259" key="9">
    <source>
        <dbReference type="PROSITE" id="PS51203"/>
    </source>
</evidence>
<dbReference type="Pfam" id="PF00443">
    <property type="entry name" value="UCH"/>
    <property type="match status" value="1"/>
</dbReference>
<dbReference type="InterPro" id="IPR002893">
    <property type="entry name" value="Znf_MYND"/>
</dbReference>
<dbReference type="PROSITE" id="PS51203">
    <property type="entry name" value="CS"/>
    <property type="match status" value="1"/>
</dbReference>
<dbReference type="InterPro" id="IPR007052">
    <property type="entry name" value="CS_dom"/>
</dbReference>
<dbReference type="InterPro" id="IPR018200">
    <property type="entry name" value="USP_CS"/>
</dbReference>
<dbReference type="Proteomes" id="UP000285301">
    <property type="component" value="Unassembled WGS sequence"/>
</dbReference>
<evidence type="ECO:0000256" key="6">
    <source>
        <dbReference type="RuleBase" id="RU366025"/>
    </source>
</evidence>
<gene>
    <name evidence="10" type="ORF">B4U79_10212</name>
</gene>
<dbReference type="InterPro" id="IPR008978">
    <property type="entry name" value="HSP20-like_chaperone"/>
</dbReference>
<dbReference type="SUPFAM" id="SSF49764">
    <property type="entry name" value="HSP20-like chaperones"/>
    <property type="match status" value="1"/>
</dbReference>
<dbReference type="CDD" id="cd02674">
    <property type="entry name" value="Peptidase_C19R"/>
    <property type="match status" value="1"/>
</dbReference>
<dbReference type="GO" id="GO:0004843">
    <property type="term" value="F:cysteine-type deubiquitinase activity"/>
    <property type="evidence" value="ECO:0007669"/>
    <property type="project" value="UniProtKB-UniRule"/>
</dbReference>
<reference evidence="10 11" key="1">
    <citation type="journal article" date="2018" name="Gigascience">
        <title>Genomes of trombidid mites reveal novel predicted allergens and laterally-transferred genes associated with secondary metabolism.</title>
        <authorList>
            <person name="Dong X."/>
            <person name="Chaisiri K."/>
            <person name="Xia D."/>
            <person name="Armstrong S.D."/>
            <person name="Fang Y."/>
            <person name="Donnelly M.J."/>
            <person name="Kadowaki T."/>
            <person name="McGarry J.W."/>
            <person name="Darby A.C."/>
            <person name="Makepeace B.L."/>
        </authorList>
    </citation>
    <scope>NUCLEOTIDE SEQUENCE [LARGE SCALE GENOMIC DNA]</scope>
    <source>
        <strain evidence="10">UoL-WK</strain>
    </source>
</reference>
<dbReference type="InterPro" id="IPR001394">
    <property type="entry name" value="Peptidase_C19_UCH"/>
</dbReference>
<evidence type="ECO:0000259" key="7">
    <source>
        <dbReference type="PROSITE" id="PS50235"/>
    </source>
</evidence>
<evidence type="ECO:0000259" key="8">
    <source>
        <dbReference type="PROSITE" id="PS50865"/>
    </source>
</evidence>
<dbReference type="InterPro" id="IPR028889">
    <property type="entry name" value="USP"/>
</dbReference>
<keyword evidence="6 10" id="KW-0378">Hydrolase</keyword>
<comment type="caution">
    <text evidence="10">The sequence shown here is derived from an EMBL/GenBank/DDBJ whole genome shotgun (WGS) entry which is preliminary data.</text>
</comment>
<feature type="domain" description="CS" evidence="9">
    <location>
        <begin position="82"/>
        <end position="184"/>
    </location>
</feature>
<accession>A0A443R713</accession>
<feature type="domain" description="USP" evidence="7">
    <location>
        <begin position="283"/>
        <end position="916"/>
    </location>
</feature>
<dbReference type="EMBL" id="NCKU01001871">
    <property type="protein sequence ID" value="RWS11041.1"/>
    <property type="molecule type" value="Genomic_DNA"/>
</dbReference>
<evidence type="ECO:0000313" key="11">
    <source>
        <dbReference type="Proteomes" id="UP000285301"/>
    </source>
</evidence>
<keyword evidence="6" id="KW-0788">Thiol protease</keyword>
<comment type="similarity">
    <text evidence="6">Belongs to the peptidase C19 family.</text>
</comment>
<evidence type="ECO:0000256" key="4">
    <source>
        <dbReference type="ARBA" id="ARBA00022833"/>
    </source>
</evidence>
<dbReference type="Gene3D" id="3.90.70.10">
    <property type="entry name" value="Cysteine proteinases"/>
    <property type="match status" value="2"/>
</dbReference>
<sequence>MVKKECFEVFDENSAENDEDDDRINDDLMNVELGDNLFDCTRNKCSRFNGIGDHSIGKIDTDSQSSSGDEEIDGDHFIVLEYKDVKFDYYEKGVDDLTVCLYVKGSFKESLIVDFEEAAFTVKFQTSDSKFFSNFENANETTWFTWRVDLKHAIKPEECSYKSHPTKIEIYLKKKLPSKWDQVAIIKPKKINNTPKPAIFTVEGTALSNNVQNTSKMPVNIWIPSNENHSSPPAPPPFPPPSFSLKPQKVFTELNDPHSHDSLALNRVIPSGNGALHPTIGYTGLENLGNTCFMNSVIQCLSNTEELRDYFMSNHFKEDINEKNPLGTGGNMAISFAVLLKHLWSGQHYSYSPMKLKLLMGEKISQFSGFAQHDAQEYMAYLLDSLHEDVNRIKNKPYFANSISSDSDTQIPDEELADEFWRKYRMRNDSIIVDLFQGQYKSKLVCPKCFKVSITFDPFLYLSIPIPKNQILHSVFFFPLDASKKPVRFLVKLHSDSKVKKLLEAISLRTGVAIDKLQMIHASDGNLQSYLTPDSSIPLLPKTDCSDMLLIFERLTEKEVNEKVCEFVVQQRLKVPHQTNKCSYCKRSPEVGKLRRCTQCYRSSYCNQICQKKDWSEHKKTCLYKPEPVGCPFIITLPHSECTLENLKRIASEYSRHSVDVFDPEIKSTNSDNGDEIDNGFFENDTLFQKRTFVLRNSLLDVTADSDDITIEQFLDTEIPETCYLLMEWLNNEKDSVIVESKDLDHSYDILEAERVHNEKFDINLEECLQMFTEPEILSPQEAWYCPRCKEHREASKQLSLWRLPQLLVIQLKRFSFKSLMFREKIDKLVKFPILGLDLSNYCCSNRLIQQRPLYDLYAVINHYGGMFGGHYTAFAKTSYQRRKLGWRLFDDSRVEDIDEENIVTRNAYILFYRLRESSE</sequence>
<dbReference type="Pfam" id="PF01753">
    <property type="entry name" value="zf-MYND"/>
    <property type="match status" value="1"/>
</dbReference>
<keyword evidence="6" id="KW-0833">Ubl conjugation pathway</keyword>
<comment type="catalytic activity">
    <reaction evidence="1 6">
        <text>Thiol-dependent hydrolysis of ester, thioester, amide, peptide and isopeptide bonds formed by the C-terminal Gly of ubiquitin (a 76-residue protein attached to proteins as an intracellular targeting signal).</text>
        <dbReference type="EC" id="3.4.19.12"/>
    </reaction>
</comment>
<keyword evidence="4" id="KW-0862">Zinc</keyword>
<dbReference type="PROSITE" id="PS50865">
    <property type="entry name" value="ZF_MYND_2"/>
    <property type="match status" value="1"/>
</dbReference>
<dbReference type="CDD" id="cd06466">
    <property type="entry name" value="p23_CS_SGT1_like"/>
    <property type="match status" value="1"/>
</dbReference>
<dbReference type="Pfam" id="PF04969">
    <property type="entry name" value="CS"/>
    <property type="match status" value="1"/>
</dbReference>
<protein>
    <recommendedName>
        <fullName evidence="6">Ubiquitin carboxyl-terminal hydrolase</fullName>
        <ecNumber evidence="6">3.4.19.12</ecNumber>
    </recommendedName>
</protein>
<dbReference type="GO" id="GO:0016579">
    <property type="term" value="P:protein deubiquitination"/>
    <property type="evidence" value="ECO:0007669"/>
    <property type="project" value="InterPro"/>
</dbReference>
<evidence type="ECO:0000256" key="2">
    <source>
        <dbReference type="ARBA" id="ARBA00022723"/>
    </source>
</evidence>
<dbReference type="AlphaFoldDB" id="A0A443R713"/>
<evidence type="ECO:0000256" key="3">
    <source>
        <dbReference type="ARBA" id="ARBA00022771"/>
    </source>
</evidence>
<dbReference type="PANTHER" id="PTHR21646:SF74">
    <property type="entry name" value="UBIQUITIN CARBOXYL-TERMINAL HYDROLASE 19"/>
    <property type="match status" value="1"/>
</dbReference>
<dbReference type="SUPFAM" id="SSF54001">
    <property type="entry name" value="Cysteine proteinases"/>
    <property type="match status" value="1"/>
</dbReference>
<organism evidence="10 11">
    <name type="scientific">Dinothrombium tinctorium</name>
    <dbReference type="NCBI Taxonomy" id="1965070"/>
    <lineage>
        <taxon>Eukaryota</taxon>
        <taxon>Metazoa</taxon>
        <taxon>Ecdysozoa</taxon>
        <taxon>Arthropoda</taxon>
        <taxon>Chelicerata</taxon>
        <taxon>Arachnida</taxon>
        <taxon>Acari</taxon>
        <taxon>Acariformes</taxon>
        <taxon>Trombidiformes</taxon>
        <taxon>Prostigmata</taxon>
        <taxon>Anystina</taxon>
        <taxon>Parasitengona</taxon>
        <taxon>Trombidioidea</taxon>
        <taxon>Trombidiidae</taxon>
        <taxon>Dinothrombium</taxon>
    </lineage>
</organism>
<dbReference type="Gene3D" id="2.60.40.790">
    <property type="match status" value="1"/>
</dbReference>
<name>A0A443R713_9ACAR</name>
<dbReference type="EC" id="3.4.19.12" evidence="6"/>
<evidence type="ECO:0000256" key="5">
    <source>
        <dbReference type="PROSITE-ProRule" id="PRU00134"/>
    </source>
</evidence>
<proteinExistence type="inferred from homology"/>
<dbReference type="PROSITE" id="PS50235">
    <property type="entry name" value="USP_3"/>
    <property type="match status" value="1"/>
</dbReference>
<dbReference type="PROSITE" id="PS00972">
    <property type="entry name" value="USP_1"/>
    <property type="match status" value="1"/>
</dbReference>
<dbReference type="STRING" id="1965070.A0A443R713"/>
<dbReference type="GO" id="GO:0008270">
    <property type="term" value="F:zinc ion binding"/>
    <property type="evidence" value="ECO:0007669"/>
    <property type="project" value="UniProtKB-KW"/>
</dbReference>
<keyword evidence="3 5" id="KW-0863">Zinc-finger</keyword>
<dbReference type="GO" id="GO:0006508">
    <property type="term" value="P:proteolysis"/>
    <property type="evidence" value="ECO:0007669"/>
    <property type="project" value="UniProtKB-KW"/>
</dbReference>
<keyword evidence="2" id="KW-0479">Metal-binding</keyword>
<keyword evidence="6" id="KW-0645">Protease</keyword>